<evidence type="ECO:0000313" key="1">
    <source>
        <dbReference type="EMBL" id="MBL7253235.1"/>
    </source>
</evidence>
<organism evidence="1 2">
    <name type="scientific">Paractinoplanes lichenicola</name>
    <dbReference type="NCBI Taxonomy" id="2802976"/>
    <lineage>
        <taxon>Bacteria</taxon>
        <taxon>Bacillati</taxon>
        <taxon>Actinomycetota</taxon>
        <taxon>Actinomycetes</taxon>
        <taxon>Micromonosporales</taxon>
        <taxon>Micromonosporaceae</taxon>
        <taxon>Paractinoplanes</taxon>
    </lineage>
</organism>
<evidence type="ECO:0000313" key="2">
    <source>
        <dbReference type="Proteomes" id="UP000598996"/>
    </source>
</evidence>
<proteinExistence type="predicted"/>
<dbReference type="Proteomes" id="UP000598996">
    <property type="component" value="Unassembled WGS sequence"/>
</dbReference>
<gene>
    <name evidence="1" type="ORF">JKJ07_02815</name>
</gene>
<accession>A0ABS1VF42</accession>
<protein>
    <submittedName>
        <fullName evidence="1">Uncharacterized protein</fullName>
    </submittedName>
</protein>
<dbReference type="EMBL" id="JAENHO010000001">
    <property type="protein sequence ID" value="MBL7253235.1"/>
    <property type="molecule type" value="Genomic_DNA"/>
</dbReference>
<reference evidence="1 2" key="1">
    <citation type="submission" date="2021-01" db="EMBL/GenBank/DDBJ databases">
        <title>Actinoplanes sp. nov. LDG1-01 isolated from lichen.</title>
        <authorList>
            <person name="Saeng-In P."/>
            <person name="Phongsopitanun W."/>
            <person name="Kanchanasin P."/>
            <person name="Yuki M."/>
            <person name="Kudo T."/>
            <person name="Ohkuma M."/>
            <person name="Tanasupawat S."/>
        </authorList>
    </citation>
    <scope>NUCLEOTIDE SEQUENCE [LARGE SCALE GENOMIC DNA]</scope>
    <source>
        <strain evidence="1 2">LDG1-01</strain>
    </source>
</reference>
<name>A0ABS1VF42_9ACTN</name>
<keyword evidence="2" id="KW-1185">Reference proteome</keyword>
<sequence>MSVFVPALPDPNTFGSAVPPLLDLAGRDLGDDEDRAAVAAVKAQPGSVALWRSWRVAEPPPQRVYVVETSGPAPALEAQVYAPGHKLSAETRAARNSGALLWTARPVRPIRIARVFDDGGGFTSDHLRLRDCQPILDYLDGGAPVLGTEGRLPDVVEPGRGEVVPMSYRTDGQWLWTDSVAYYLRVYGLAPETDLLAHIRASGERPIVDAVDEHRALAALFQSHALVAQ</sequence>
<comment type="caution">
    <text evidence="1">The sequence shown here is derived from an EMBL/GenBank/DDBJ whole genome shotgun (WGS) entry which is preliminary data.</text>
</comment>